<organism evidence="2 3">
    <name type="scientific">Sarcophilus harrisii</name>
    <name type="common">Tasmanian devil</name>
    <name type="synonym">Sarcophilus laniarius</name>
    <dbReference type="NCBI Taxonomy" id="9305"/>
    <lineage>
        <taxon>Eukaryota</taxon>
        <taxon>Metazoa</taxon>
        <taxon>Chordata</taxon>
        <taxon>Craniata</taxon>
        <taxon>Vertebrata</taxon>
        <taxon>Euteleostomi</taxon>
        <taxon>Mammalia</taxon>
        <taxon>Metatheria</taxon>
        <taxon>Dasyuromorphia</taxon>
        <taxon>Dasyuridae</taxon>
        <taxon>Sarcophilus</taxon>
    </lineage>
</organism>
<sequence>MLLDLFTKVGILKLLLTTFLFSQGSMKYHKDIGDVCQKHVECFSECCVKDSSMVKRCIRRTLFLQCKDWKKPFGYLCQHASECQSNCCIVVNSIQQSRCISKTILMQCIPWKKAEGSLCSSHKECKSNCCLNKYENVFRCIPKTGVLKKCFLPNEKKIEIEEEVSTIGTAD</sequence>
<keyword evidence="3" id="KW-1185">Reference proteome</keyword>
<keyword evidence="1" id="KW-0732">Signal</keyword>
<evidence type="ECO:0008006" key="4">
    <source>
        <dbReference type="Google" id="ProtNLM"/>
    </source>
</evidence>
<dbReference type="GO" id="GO:0007586">
    <property type="term" value="P:digestion"/>
    <property type="evidence" value="ECO:0007669"/>
    <property type="project" value="InterPro"/>
</dbReference>
<feature type="signal peptide" evidence="1">
    <location>
        <begin position="1"/>
        <end position="22"/>
    </location>
</feature>
<proteinExistence type="predicted"/>
<dbReference type="GeneTree" id="ENSGT00390000012041"/>
<reference evidence="2" key="2">
    <citation type="submission" date="2025-08" db="UniProtKB">
        <authorList>
            <consortium name="Ensembl"/>
        </authorList>
    </citation>
    <scope>IDENTIFICATION</scope>
</reference>
<name>A0A7N4V347_SARHA</name>
<accession>A0A7N4V347</accession>
<reference evidence="2 3" key="1">
    <citation type="journal article" date="2011" name="Proc. Natl. Acad. Sci. U.S.A.">
        <title>Genetic diversity and population structure of the endangered marsupial Sarcophilus harrisii (Tasmanian devil).</title>
        <authorList>
            <person name="Miller W."/>
            <person name="Hayes V.M."/>
            <person name="Ratan A."/>
            <person name="Petersen D.C."/>
            <person name="Wittekindt N.E."/>
            <person name="Miller J."/>
            <person name="Walenz B."/>
            <person name="Knight J."/>
            <person name="Qi J."/>
            <person name="Zhao F."/>
            <person name="Wang Q."/>
            <person name="Bedoya-Reina O.C."/>
            <person name="Katiyar N."/>
            <person name="Tomsho L.P."/>
            <person name="Kasson L.M."/>
            <person name="Hardie R.A."/>
            <person name="Woodbridge P."/>
            <person name="Tindall E.A."/>
            <person name="Bertelsen M.F."/>
            <person name="Dixon D."/>
            <person name="Pyecroft S."/>
            <person name="Helgen K.M."/>
            <person name="Lesk A.M."/>
            <person name="Pringle T.H."/>
            <person name="Patterson N."/>
            <person name="Zhang Y."/>
            <person name="Kreiss A."/>
            <person name="Woods G.M."/>
            <person name="Jones M.E."/>
            <person name="Schuster S.C."/>
        </authorList>
    </citation>
    <scope>NUCLEOTIDE SEQUENCE [LARGE SCALE GENOMIC DNA]</scope>
</reference>
<dbReference type="Proteomes" id="UP000007648">
    <property type="component" value="Unassembled WGS sequence"/>
</dbReference>
<dbReference type="GO" id="GO:0016042">
    <property type="term" value="P:lipid catabolic process"/>
    <property type="evidence" value="ECO:0007669"/>
    <property type="project" value="InterPro"/>
</dbReference>
<dbReference type="GO" id="GO:0005576">
    <property type="term" value="C:extracellular region"/>
    <property type="evidence" value="ECO:0007669"/>
    <property type="project" value="InterPro"/>
</dbReference>
<dbReference type="Pfam" id="PF15083">
    <property type="entry name" value="Colipase-like"/>
    <property type="match status" value="1"/>
</dbReference>
<dbReference type="PANTHER" id="PTHR10041">
    <property type="entry name" value="COLIPASE"/>
    <property type="match status" value="1"/>
</dbReference>
<dbReference type="InterPro" id="IPR001981">
    <property type="entry name" value="Colipase"/>
</dbReference>
<dbReference type="Ensembl" id="ENSSHAT00000046590.1">
    <property type="protein sequence ID" value="ENSSHAP00000035802.1"/>
    <property type="gene ID" value="ENSSHAG00000009304.2"/>
</dbReference>
<gene>
    <name evidence="2" type="primary">LRCOL1</name>
</gene>
<evidence type="ECO:0000313" key="2">
    <source>
        <dbReference type="Ensembl" id="ENSSHAP00000035802.1"/>
    </source>
</evidence>
<evidence type="ECO:0000313" key="3">
    <source>
        <dbReference type="Proteomes" id="UP000007648"/>
    </source>
</evidence>
<evidence type="ECO:0000256" key="1">
    <source>
        <dbReference type="SAM" id="SignalP"/>
    </source>
</evidence>
<reference evidence="2" key="3">
    <citation type="submission" date="2025-09" db="UniProtKB">
        <authorList>
            <consortium name="Ensembl"/>
        </authorList>
    </citation>
    <scope>IDENTIFICATION</scope>
</reference>
<feature type="chain" id="PRO_5029445990" description="Leucine rich colipase like 1" evidence="1">
    <location>
        <begin position="23"/>
        <end position="171"/>
    </location>
</feature>
<dbReference type="GO" id="GO:0008047">
    <property type="term" value="F:enzyme activator activity"/>
    <property type="evidence" value="ECO:0007669"/>
    <property type="project" value="InterPro"/>
</dbReference>
<dbReference type="PANTHER" id="PTHR10041:SF5">
    <property type="entry name" value="LEUCINE-RICH COLIPASE-LIKE PROTEIN 1"/>
    <property type="match status" value="1"/>
</dbReference>
<dbReference type="AlphaFoldDB" id="A0A7N4V347"/>
<dbReference type="OMA" id="PQKFCTP"/>
<protein>
    <recommendedName>
        <fullName evidence="4">Leucine rich colipase like 1</fullName>
    </recommendedName>
</protein>